<evidence type="ECO:0000256" key="14">
    <source>
        <dbReference type="RuleBase" id="RU003448"/>
    </source>
</evidence>
<dbReference type="EC" id="2.7.2.4" evidence="14"/>
<feature type="compositionally biased region" description="Low complexity" evidence="16">
    <location>
        <begin position="9"/>
        <end position="32"/>
    </location>
</feature>
<gene>
    <name evidence="18" type="ordered locus">Tmar_1035</name>
</gene>
<dbReference type="UniPathway" id="UPA00051">
    <property type="reaction ID" value="UER00462"/>
</dbReference>
<dbReference type="EMBL" id="CP002344">
    <property type="protein sequence ID" value="ADU51148.1"/>
    <property type="molecule type" value="Genomic_DNA"/>
</dbReference>
<dbReference type="GO" id="GO:0009088">
    <property type="term" value="P:threonine biosynthetic process"/>
    <property type="evidence" value="ECO:0007669"/>
    <property type="project" value="UniProtKB-UniPathway"/>
</dbReference>
<dbReference type="Pfam" id="PF22468">
    <property type="entry name" value="ACT_9"/>
    <property type="match status" value="1"/>
</dbReference>
<feature type="domain" description="ACT" evidence="17">
    <location>
        <begin position="323"/>
        <end position="387"/>
    </location>
</feature>
<comment type="pathway">
    <text evidence="2 15">Amino-acid biosynthesis; L-lysine biosynthesis via DAP pathway; (S)-tetrahydrodipicolinate from L-aspartate: step 1/4.</text>
</comment>
<keyword evidence="11" id="KW-0457">Lysine biosynthesis</keyword>
<keyword evidence="9 13" id="KW-0067">ATP-binding</keyword>
<evidence type="ECO:0000256" key="10">
    <source>
        <dbReference type="ARBA" id="ARBA00022915"/>
    </source>
</evidence>
<name>E6SJT5_THEM7</name>
<comment type="pathway">
    <text evidence="4 15">Amino-acid biosynthesis; L-threonine biosynthesis; L-threonine from L-aspartate: step 1/5.</text>
</comment>
<dbReference type="Pfam" id="PF00696">
    <property type="entry name" value="AA_kinase"/>
    <property type="match status" value="1"/>
</dbReference>
<dbReference type="Proteomes" id="UP000008915">
    <property type="component" value="Chromosome"/>
</dbReference>
<dbReference type="InterPro" id="IPR045865">
    <property type="entry name" value="ACT-like_dom_sf"/>
</dbReference>
<dbReference type="SUPFAM" id="SSF53633">
    <property type="entry name" value="Carbamate kinase-like"/>
    <property type="match status" value="1"/>
</dbReference>
<accession>E6SJT5</accession>
<dbReference type="InterPro" id="IPR027795">
    <property type="entry name" value="CASTOR_ACT_dom"/>
</dbReference>
<dbReference type="STRING" id="644966.Tmar_1035"/>
<dbReference type="Gene3D" id="3.40.1160.10">
    <property type="entry name" value="Acetylglutamate kinase-like"/>
    <property type="match status" value="1"/>
</dbReference>
<dbReference type="PROSITE" id="PS51671">
    <property type="entry name" value="ACT"/>
    <property type="match status" value="1"/>
</dbReference>
<feature type="binding site" evidence="13">
    <location>
        <position position="235"/>
    </location>
    <ligand>
        <name>ATP</name>
        <dbReference type="ChEBI" id="CHEBI:30616"/>
    </ligand>
</feature>
<reference evidence="18 19" key="1">
    <citation type="journal article" date="2010" name="Stand. Genomic Sci.">
        <title>Complete genome sequence of Thermaerobacter marianensis type strain (7p75a).</title>
        <authorList>
            <person name="Han C."/>
            <person name="Gu W."/>
            <person name="Zhang X."/>
            <person name="Lapidus A."/>
            <person name="Nolan M."/>
            <person name="Copeland A."/>
            <person name="Lucas S."/>
            <person name="Del Rio T.G."/>
            <person name="Tice H."/>
            <person name="Cheng J.F."/>
            <person name="Tapia R."/>
            <person name="Goodwin L."/>
            <person name="Pitluck S."/>
            <person name="Pagani I."/>
            <person name="Ivanova N."/>
            <person name="Mavromatis K."/>
            <person name="Mikhailova N."/>
            <person name="Pati A."/>
            <person name="Chen A."/>
            <person name="Palaniappan K."/>
            <person name="Land M."/>
            <person name="Hauser L."/>
            <person name="Chang Y.J."/>
            <person name="Jeffries C.D."/>
            <person name="Schneider S."/>
            <person name="Rohde M."/>
            <person name="Goker M."/>
            <person name="Pukall R."/>
            <person name="Woyke T."/>
            <person name="Bristow J."/>
            <person name="Eisen J.A."/>
            <person name="Markowitz V."/>
            <person name="Hugenholtz P."/>
            <person name="Kyrpides N.C."/>
            <person name="Klenk H.P."/>
            <person name="Detter J.C."/>
        </authorList>
    </citation>
    <scope>NUCLEOTIDE SEQUENCE [LARGE SCALE GENOMIC DNA]</scope>
    <source>
        <strain evidence="19">ATCC 700841 / DSM 12885 / JCM 10246 / 7p75a</strain>
    </source>
</reference>
<evidence type="ECO:0000259" key="17">
    <source>
        <dbReference type="PROSITE" id="PS51671"/>
    </source>
</evidence>
<dbReference type="Gene3D" id="3.30.2130.10">
    <property type="entry name" value="VC0802-like"/>
    <property type="match status" value="1"/>
</dbReference>
<evidence type="ECO:0000256" key="13">
    <source>
        <dbReference type="PIRSR" id="PIRSR000726-1"/>
    </source>
</evidence>
<dbReference type="InterPro" id="IPR001048">
    <property type="entry name" value="Asp/Glu/Uridylate_kinase"/>
</dbReference>
<comment type="similarity">
    <text evidence="5 14">Belongs to the aspartokinase family.</text>
</comment>
<evidence type="ECO:0000256" key="2">
    <source>
        <dbReference type="ARBA" id="ARBA00004766"/>
    </source>
</evidence>
<feature type="binding site" evidence="13">
    <location>
        <position position="124"/>
    </location>
    <ligand>
        <name>substrate</name>
    </ligand>
</feature>
<dbReference type="PANTHER" id="PTHR21499:SF3">
    <property type="entry name" value="ASPARTOKINASE"/>
    <property type="match status" value="1"/>
</dbReference>
<evidence type="ECO:0000256" key="7">
    <source>
        <dbReference type="ARBA" id="ARBA00022741"/>
    </source>
</evidence>
<comment type="pathway">
    <text evidence="3 15">Amino-acid biosynthesis; L-methionine biosynthesis via de novo pathway; L-homoserine from L-aspartate: step 1/3.</text>
</comment>
<feature type="region of interest" description="Disordered" evidence="16">
    <location>
        <begin position="1"/>
        <end position="36"/>
    </location>
</feature>
<reference evidence="19" key="2">
    <citation type="journal article" date="2010" name="Stand. Genomic Sci.">
        <title>Complete genome sequence of Thermaerobacter marianensis type strain (7p75aT).</title>
        <authorList>
            <person name="Han C."/>
            <person name="Gu W."/>
            <person name="Zhang X."/>
            <person name="Lapidus A."/>
            <person name="Nolan M."/>
            <person name="Copeland A."/>
            <person name="Lucas S."/>
            <person name="Glavina Del Rio T."/>
            <person name="Tice H."/>
            <person name="Cheng J."/>
            <person name="Tapia R."/>
            <person name="Goodwin L."/>
            <person name="Pitluck S."/>
            <person name="Pagani I."/>
            <person name="Ivanova N."/>
            <person name="Mavromatis K."/>
            <person name="Mikhailova N."/>
            <person name="Pati A."/>
            <person name="Chen A."/>
            <person name="Palaniappan K."/>
            <person name="Land M."/>
            <person name="Hauser L."/>
            <person name="Chang Y."/>
            <person name="Jeffries C."/>
            <person name="Schneider S."/>
            <person name="Rohde M."/>
            <person name="Goker M."/>
            <person name="Pukall R."/>
            <person name="Woyke T."/>
            <person name="Bristow J."/>
            <person name="Eisen J."/>
            <person name="Markowitz V."/>
            <person name="Hugenholtz P."/>
            <person name="Kyrpides N."/>
            <person name="Klenk H."/>
            <person name="Detter J."/>
        </authorList>
    </citation>
    <scope>NUCLEOTIDE SEQUENCE [LARGE SCALE GENOMIC DNA]</scope>
    <source>
        <strain evidence="19">ATCC 700841 / DSM 12885 / JCM 10246 / 7p75a</strain>
    </source>
</reference>
<evidence type="ECO:0000256" key="15">
    <source>
        <dbReference type="RuleBase" id="RU004249"/>
    </source>
</evidence>
<evidence type="ECO:0000256" key="4">
    <source>
        <dbReference type="ARBA" id="ARBA00005139"/>
    </source>
</evidence>
<organism evidence="18 19">
    <name type="scientific">Thermaerobacter marianensis (strain ATCC 700841 / DSM 12885 / JCM 10246 / 7p75a)</name>
    <dbReference type="NCBI Taxonomy" id="644966"/>
    <lineage>
        <taxon>Bacteria</taxon>
        <taxon>Bacillati</taxon>
        <taxon>Bacillota</taxon>
        <taxon>Clostridia</taxon>
        <taxon>Eubacteriales</taxon>
        <taxon>Clostridiales Family XVII. Incertae Sedis</taxon>
        <taxon>Thermaerobacter</taxon>
    </lineage>
</organism>
<evidence type="ECO:0000313" key="19">
    <source>
        <dbReference type="Proteomes" id="UP000008915"/>
    </source>
</evidence>
<evidence type="ECO:0000256" key="12">
    <source>
        <dbReference type="ARBA" id="ARBA00047872"/>
    </source>
</evidence>
<sequence length="502" mass="52962">MRAGVAPSRRVAGPVPGRGARGRAGPAAPAPGCLRDTTGTGDDAIVRIIVQKFGGTSLRGGRERAAAARHVVAAVQDGLHPVVVVSAMGRQGDPYATDTLVDLARDVHPRIPPREQDMLMVCGEIISAVVFAQELRARGIQAVALTGGQAGIVTDGQFGDARILRVEPALLRRHLERGRVPVVAGFQGVTEDGREFTTLGRGGSDTTAAALGVALRAEVVEIYTDVDGVKTADPRLVPEARTLSTATYDEIVQMAHEGARVVHPRAVELAMRGNVPLRIRSTFSDDPGTLITRHWEVDQVWPDLRQARAVTGITHIPGLTQITLQTTADDDQALNVRLFRALADRGISVDMINVSPHRKSFVVRDDRAGEAREALEALGLKPELRPGCAKVTVVGAGMHGVPGVMARVVEALKAAGVSILLTVDSHMTISCLVDGDELGRAVRALHQHFGLGGVAPLLDGPERAPRDRAAVAEAGAAVAARQEQAEAREEAVDAGEGASRRA</sequence>
<feature type="region of interest" description="Disordered" evidence="16">
    <location>
        <begin position="481"/>
        <end position="502"/>
    </location>
</feature>
<evidence type="ECO:0000256" key="9">
    <source>
        <dbReference type="ARBA" id="ARBA00022840"/>
    </source>
</evidence>
<dbReference type="InterPro" id="IPR002912">
    <property type="entry name" value="ACT_dom"/>
</dbReference>
<keyword evidence="10" id="KW-0220">Diaminopimelate biosynthesis</keyword>
<evidence type="ECO:0000256" key="3">
    <source>
        <dbReference type="ARBA" id="ARBA00004986"/>
    </source>
</evidence>
<evidence type="ECO:0000256" key="11">
    <source>
        <dbReference type="ARBA" id="ARBA00023154"/>
    </source>
</evidence>
<proteinExistence type="inferred from homology"/>
<dbReference type="AlphaFoldDB" id="E6SJT5"/>
<keyword evidence="7 13" id="KW-0547">Nucleotide-binding</keyword>
<dbReference type="HOGENOM" id="CLU_009116_3_2_9"/>
<dbReference type="NCBIfam" id="NF006068">
    <property type="entry name" value="PRK08210.1"/>
    <property type="match status" value="1"/>
</dbReference>
<protein>
    <recommendedName>
        <fullName evidence="14">Aspartokinase</fullName>
        <ecNumber evidence="14">2.7.2.4</ecNumber>
    </recommendedName>
</protein>
<dbReference type="InterPro" id="IPR054352">
    <property type="entry name" value="ACT_Aspartokinase"/>
</dbReference>
<feature type="binding site" evidence="13">
    <location>
        <begin position="52"/>
        <end position="55"/>
    </location>
    <ligand>
        <name>ATP</name>
        <dbReference type="ChEBI" id="CHEBI:30616"/>
    </ligand>
</feature>
<dbReference type="InterPro" id="IPR036393">
    <property type="entry name" value="AceGlu_kinase-like_sf"/>
</dbReference>
<evidence type="ECO:0000256" key="16">
    <source>
        <dbReference type="SAM" id="MobiDB-lite"/>
    </source>
</evidence>
<dbReference type="GO" id="GO:0005524">
    <property type="term" value="F:ATP binding"/>
    <property type="evidence" value="ECO:0007669"/>
    <property type="project" value="UniProtKB-KW"/>
</dbReference>
<dbReference type="NCBIfam" id="TIGR00657">
    <property type="entry name" value="asp_kinases"/>
    <property type="match status" value="1"/>
</dbReference>
<dbReference type="SUPFAM" id="SSF55021">
    <property type="entry name" value="ACT-like"/>
    <property type="match status" value="2"/>
</dbReference>
<dbReference type="KEGG" id="tmr:Tmar_1035"/>
<feature type="binding site" evidence="13">
    <location>
        <begin position="224"/>
        <end position="225"/>
    </location>
    <ligand>
        <name>ATP</name>
        <dbReference type="ChEBI" id="CHEBI:30616"/>
    </ligand>
</feature>
<keyword evidence="6 14" id="KW-0808">Transferase</keyword>
<dbReference type="GO" id="GO:0009089">
    <property type="term" value="P:lysine biosynthetic process via diaminopimelate"/>
    <property type="evidence" value="ECO:0007669"/>
    <property type="project" value="UniProtKB-UniPathway"/>
</dbReference>
<dbReference type="InterPro" id="IPR005260">
    <property type="entry name" value="Asp_kin_monofn"/>
</dbReference>
<dbReference type="Pfam" id="PF13840">
    <property type="entry name" value="ACT_7"/>
    <property type="match status" value="1"/>
</dbReference>
<dbReference type="GO" id="GO:0005829">
    <property type="term" value="C:cytosol"/>
    <property type="evidence" value="ECO:0007669"/>
    <property type="project" value="TreeGrafter"/>
</dbReference>
<dbReference type="GO" id="GO:0004072">
    <property type="term" value="F:aspartate kinase activity"/>
    <property type="evidence" value="ECO:0007669"/>
    <property type="project" value="UniProtKB-EC"/>
</dbReference>
<comment type="catalytic activity">
    <reaction evidence="12 14">
        <text>L-aspartate + ATP = 4-phospho-L-aspartate + ADP</text>
        <dbReference type="Rhea" id="RHEA:23776"/>
        <dbReference type="ChEBI" id="CHEBI:29991"/>
        <dbReference type="ChEBI" id="CHEBI:30616"/>
        <dbReference type="ChEBI" id="CHEBI:57535"/>
        <dbReference type="ChEBI" id="CHEBI:456216"/>
        <dbReference type="EC" id="2.7.2.4"/>
    </reaction>
</comment>
<dbReference type="GO" id="GO:0019877">
    <property type="term" value="P:diaminopimelate biosynthetic process"/>
    <property type="evidence" value="ECO:0007669"/>
    <property type="project" value="UniProtKB-KW"/>
</dbReference>
<dbReference type="PANTHER" id="PTHR21499">
    <property type="entry name" value="ASPARTATE KINASE"/>
    <property type="match status" value="1"/>
</dbReference>
<dbReference type="InterPro" id="IPR001341">
    <property type="entry name" value="Asp_kinase"/>
</dbReference>
<dbReference type="PIRSF" id="PIRSF000726">
    <property type="entry name" value="Asp_kin"/>
    <property type="match status" value="1"/>
</dbReference>
<keyword evidence="15" id="KW-0028">Amino-acid biosynthesis</keyword>
<dbReference type="eggNOG" id="COG0527">
    <property type="taxonomic scope" value="Bacteria"/>
</dbReference>
<keyword evidence="8 14" id="KW-0418">Kinase</keyword>
<keyword evidence="19" id="KW-1185">Reference proteome</keyword>
<dbReference type="GO" id="GO:0009090">
    <property type="term" value="P:homoserine biosynthetic process"/>
    <property type="evidence" value="ECO:0007669"/>
    <property type="project" value="TreeGrafter"/>
</dbReference>
<evidence type="ECO:0000313" key="18">
    <source>
        <dbReference type="EMBL" id="ADU51148.1"/>
    </source>
</evidence>
<comment type="function">
    <text evidence="1">Catalyzes the phosphorylation of the beta-carboxyl group of aspartic acid with ATP to yield 4-phospho-L-aspartate, which is involved in the branched biosynthetic pathway leading to the biosynthesis of amino acids threonine, isoleucine and methionine.</text>
</comment>
<evidence type="ECO:0000256" key="6">
    <source>
        <dbReference type="ARBA" id="ARBA00022679"/>
    </source>
</evidence>
<evidence type="ECO:0000256" key="5">
    <source>
        <dbReference type="ARBA" id="ARBA00010122"/>
    </source>
</evidence>
<dbReference type="UniPathway" id="UPA00034">
    <property type="reaction ID" value="UER00015"/>
</dbReference>
<feature type="binding site" evidence="13">
    <location>
        <position position="97"/>
    </location>
    <ligand>
        <name>substrate</name>
    </ligand>
</feature>
<evidence type="ECO:0000256" key="1">
    <source>
        <dbReference type="ARBA" id="ARBA00003121"/>
    </source>
</evidence>
<evidence type="ECO:0000256" key="8">
    <source>
        <dbReference type="ARBA" id="ARBA00022777"/>
    </source>
</evidence>
<dbReference type="UniPathway" id="UPA00050">
    <property type="reaction ID" value="UER00461"/>
</dbReference>